<evidence type="ECO:0000256" key="1">
    <source>
        <dbReference type="ARBA" id="ARBA00001412"/>
    </source>
</evidence>
<evidence type="ECO:0000259" key="6">
    <source>
        <dbReference type="Pfam" id="PF01301"/>
    </source>
</evidence>
<sequence length="109" mass="12138">MLRSSNPAFVKLVERWWGILLPKVSSLLYDNGGPIIMVQIENEFSSYGDNKTYIRHLAKLAQGYLGDEVILYTTDGGSKETLQKGTVGGEDVFSGEFIVHVCFVDLGRH</sequence>
<evidence type="ECO:0000256" key="3">
    <source>
        <dbReference type="ARBA" id="ARBA00012756"/>
    </source>
</evidence>
<dbReference type="GO" id="GO:0005975">
    <property type="term" value="P:carbohydrate metabolic process"/>
    <property type="evidence" value="ECO:0007669"/>
    <property type="project" value="InterPro"/>
</dbReference>
<organism evidence="7">
    <name type="scientific">Eucalyptus grandis</name>
    <name type="common">Flooded gum</name>
    <dbReference type="NCBI Taxonomy" id="71139"/>
    <lineage>
        <taxon>Eukaryota</taxon>
        <taxon>Viridiplantae</taxon>
        <taxon>Streptophyta</taxon>
        <taxon>Embryophyta</taxon>
        <taxon>Tracheophyta</taxon>
        <taxon>Spermatophyta</taxon>
        <taxon>Magnoliopsida</taxon>
        <taxon>eudicotyledons</taxon>
        <taxon>Gunneridae</taxon>
        <taxon>Pentapetalae</taxon>
        <taxon>rosids</taxon>
        <taxon>malvids</taxon>
        <taxon>Myrtales</taxon>
        <taxon>Myrtaceae</taxon>
        <taxon>Myrtoideae</taxon>
        <taxon>Eucalypteae</taxon>
        <taxon>Eucalyptus</taxon>
    </lineage>
</organism>
<dbReference type="PROSITE" id="PS01182">
    <property type="entry name" value="GLYCOSYL_HYDROL_F35"/>
    <property type="match status" value="1"/>
</dbReference>
<comment type="similarity">
    <text evidence="2">Belongs to the glycosyl hydrolase 35 family.</text>
</comment>
<dbReference type="Gramene" id="KCW53432">
    <property type="protein sequence ID" value="KCW53432"/>
    <property type="gene ID" value="EUGRSUZ_J02679"/>
</dbReference>
<gene>
    <name evidence="7" type="ORF">EUGRSUZ_J02679</name>
</gene>
<dbReference type="Gene3D" id="3.20.20.80">
    <property type="entry name" value="Glycosidases"/>
    <property type="match status" value="1"/>
</dbReference>
<evidence type="ECO:0000313" key="7">
    <source>
        <dbReference type="EMBL" id="KCW53432.1"/>
    </source>
</evidence>
<keyword evidence="4" id="KW-0378">Hydrolase</keyword>
<dbReference type="GO" id="GO:0004565">
    <property type="term" value="F:beta-galactosidase activity"/>
    <property type="evidence" value="ECO:0007669"/>
    <property type="project" value="UniProtKB-EC"/>
</dbReference>
<dbReference type="EMBL" id="KK198762">
    <property type="protein sequence ID" value="KCW53432.1"/>
    <property type="molecule type" value="Genomic_DNA"/>
</dbReference>
<dbReference type="SUPFAM" id="SSF51445">
    <property type="entry name" value="(Trans)glycosidases"/>
    <property type="match status" value="1"/>
</dbReference>
<evidence type="ECO:0000256" key="5">
    <source>
        <dbReference type="ARBA" id="ARBA00023295"/>
    </source>
</evidence>
<evidence type="ECO:0000256" key="4">
    <source>
        <dbReference type="ARBA" id="ARBA00022801"/>
    </source>
</evidence>
<dbReference type="EC" id="3.2.1.23" evidence="3"/>
<dbReference type="InterPro" id="IPR017853">
    <property type="entry name" value="GH"/>
</dbReference>
<dbReference type="InterPro" id="IPR031330">
    <property type="entry name" value="Gly_Hdrlase_35_cat"/>
</dbReference>
<protein>
    <recommendedName>
        <fullName evidence="3">beta-galactosidase</fullName>
        <ecNumber evidence="3">3.2.1.23</ecNumber>
    </recommendedName>
</protein>
<dbReference type="InParanoid" id="A0A059AHF7"/>
<name>A0A059AHF7_EUCGR</name>
<evidence type="ECO:0000256" key="2">
    <source>
        <dbReference type="ARBA" id="ARBA00009809"/>
    </source>
</evidence>
<feature type="domain" description="Glycoside hydrolase 35 catalytic" evidence="6">
    <location>
        <begin position="2"/>
        <end position="93"/>
    </location>
</feature>
<dbReference type="InterPro" id="IPR019801">
    <property type="entry name" value="Glyco_hydro_35_CS"/>
</dbReference>
<reference evidence="7" key="1">
    <citation type="submission" date="2013-07" db="EMBL/GenBank/DDBJ databases">
        <title>The genome of Eucalyptus grandis.</title>
        <authorList>
            <person name="Schmutz J."/>
            <person name="Hayes R."/>
            <person name="Myburg A."/>
            <person name="Tuskan G."/>
            <person name="Grattapaglia D."/>
            <person name="Rokhsar D.S."/>
        </authorList>
    </citation>
    <scope>NUCLEOTIDE SEQUENCE</scope>
    <source>
        <tissue evidence="7">Leaf extractions</tissue>
    </source>
</reference>
<dbReference type="AlphaFoldDB" id="A0A059AHF7"/>
<dbReference type="STRING" id="71139.A0A059AHF7"/>
<dbReference type="Pfam" id="PF01301">
    <property type="entry name" value="Glyco_hydro_35"/>
    <property type="match status" value="1"/>
</dbReference>
<proteinExistence type="inferred from homology"/>
<dbReference type="InterPro" id="IPR001944">
    <property type="entry name" value="Glycoside_Hdrlase_35"/>
</dbReference>
<comment type="catalytic activity">
    <reaction evidence="1">
        <text>Hydrolysis of terminal non-reducing beta-D-galactose residues in beta-D-galactosides.</text>
        <dbReference type="EC" id="3.2.1.23"/>
    </reaction>
</comment>
<dbReference type="PANTHER" id="PTHR23421">
    <property type="entry name" value="BETA-GALACTOSIDASE RELATED"/>
    <property type="match status" value="1"/>
</dbReference>
<keyword evidence="5" id="KW-0326">Glycosidase</keyword>
<accession>A0A059AHF7</accession>